<reference evidence="11" key="1">
    <citation type="submission" date="2024-05" db="EMBL/GenBank/DDBJ databases">
        <title>Planctomycetes of the genus Singulisphaera possess chitinolytic capabilities.</title>
        <authorList>
            <person name="Ivanova A."/>
        </authorList>
    </citation>
    <scope>NUCLEOTIDE SEQUENCE</scope>
    <source>
        <strain evidence="11">Ch08T</strain>
    </source>
</reference>
<dbReference type="SMART" id="SM00650">
    <property type="entry name" value="rADc"/>
    <property type="match status" value="1"/>
</dbReference>
<dbReference type="EMBL" id="CP155447">
    <property type="protein sequence ID" value="XBH05650.1"/>
    <property type="molecule type" value="Genomic_DNA"/>
</dbReference>
<dbReference type="RefSeq" id="WP_406698497.1">
    <property type="nucleotide sequence ID" value="NZ_CP155447.1"/>
</dbReference>
<dbReference type="InterPro" id="IPR001737">
    <property type="entry name" value="KsgA/Erm"/>
</dbReference>
<feature type="region of interest" description="Disordered" evidence="9">
    <location>
        <begin position="306"/>
        <end position="345"/>
    </location>
</feature>
<dbReference type="InterPro" id="IPR029063">
    <property type="entry name" value="SAM-dependent_MTases_sf"/>
</dbReference>
<evidence type="ECO:0000256" key="4">
    <source>
        <dbReference type="ARBA" id="ARBA00022679"/>
    </source>
</evidence>
<dbReference type="AlphaFoldDB" id="A0AAU7CK69"/>
<evidence type="ECO:0000313" key="11">
    <source>
        <dbReference type="EMBL" id="XBH05650.1"/>
    </source>
</evidence>
<evidence type="ECO:0000256" key="8">
    <source>
        <dbReference type="PROSITE-ProRule" id="PRU01026"/>
    </source>
</evidence>
<feature type="compositionally biased region" description="Acidic residues" evidence="9">
    <location>
        <begin position="311"/>
        <end position="345"/>
    </location>
</feature>
<comment type="subcellular location">
    <subcellularLocation>
        <location evidence="7">Cytoplasm</location>
    </subcellularLocation>
</comment>
<dbReference type="PROSITE" id="PS51689">
    <property type="entry name" value="SAM_RNA_A_N6_MT"/>
    <property type="match status" value="1"/>
</dbReference>
<keyword evidence="1 7" id="KW-0963">Cytoplasm</keyword>
<dbReference type="GO" id="GO:0005829">
    <property type="term" value="C:cytosol"/>
    <property type="evidence" value="ECO:0007669"/>
    <property type="project" value="TreeGrafter"/>
</dbReference>
<dbReference type="HAMAP" id="MF_00607">
    <property type="entry name" value="16SrRNA_methyltr_A"/>
    <property type="match status" value="1"/>
</dbReference>
<dbReference type="GO" id="GO:0052908">
    <property type="term" value="F:16S rRNA (adenine(1518)-N(6)/adenine(1519)-N(6))-dimethyltransferase activity"/>
    <property type="evidence" value="ECO:0007669"/>
    <property type="project" value="UniProtKB-EC"/>
</dbReference>
<comment type="catalytic activity">
    <reaction evidence="7">
        <text>adenosine(1518)/adenosine(1519) in 16S rRNA + 4 S-adenosyl-L-methionine = N(6)-dimethyladenosine(1518)/N(6)-dimethyladenosine(1519) in 16S rRNA + 4 S-adenosyl-L-homocysteine + 4 H(+)</text>
        <dbReference type="Rhea" id="RHEA:19609"/>
        <dbReference type="Rhea" id="RHEA-COMP:10232"/>
        <dbReference type="Rhea" id="RHEA-COMP:10233"/>
        <dbReference type="ChEBI" id="CHEBI:15378"/>
        <dbReference type="ChEBI" id="CHEBI:57856"/>
        <dbReference type="ChEBI" id="CHEBI:59789"/>
        <dbReference type="ChEBI" id="CHEBI:74411"/>
        <dbReference type="ChEBI" id="CHEBI:74493"/>
        <dbReference type="EC" id="2.1.1.182"/>
    </reaction>
</comment>
<evidence type="ECO:0000256" key="7">
    <source>
        <dbReference type="HAMAP-Rule" id="MF_00607"/>
    </source>
</evidence>
<dbReference type="CDD" id="cd02440">
    <property type="entry name" value="AdoMet_MTases"/>
    <property type="match status" value="1"/>
</dbReference>
<evidence type="ECO:0000256" key="5">
    <source>
        <dbReference type="ARBA" id="ARBA00022691"/>
    </source>
</evidence>
<keyword evidence="3 7" id="KW-0489">Methyltransferase</keyword>
<dbReference type="Pfam" id="PF00398">
    <property type="entry name" value="RrnaAD"/>
    <property type="match status" value="1"/>
</dbReference>
<evidence type="ECO:0000256" key="3">
    <source>
        <dbReference type="ARBA" id="ARBA00022603"/>
    </source>
</evidence>
<evidence type="ECO:0000256" key="9">
    <source>
        <dbReference type="SAM" id="MobiDB-lite"/>
    </source>
</evidence>
<protein>
    <recommendedName>
        <fullName evidence="7">Ribosomal RNA small subunit methyltransferase A</fullName>
        <ecNumber evidence="7">2.1.1.182</ecNumber>
    </recommendedName>
    <alternativeName>
        <fullName evidence="7">16S rRNA (adenine(1518)-N(6)/adenine(1519)-N(6))-dimethyltransferase</fullName>
    </alternativeName>
    <alternativeName>
        <fullName evidence="7">16S rRNA dimethyladenosine transferase</fullName>
    </alternativeName>
    <alternativeName>
        <fullName evidence="7">16S rRNA dimethylase</fullName>
    </alternativeName>
    <alternativeName>
        <fullName evidence="7">S-adenosylmethionine-6-N', N'-adenosyl(rRNA) dimethyltransferase</fullName>
    </alternativeName>
</protein>
<evidence type="ECO:0000259" key="10">
    <source>
        <dbReference type="SMART" id="SM00650"/>
    </source>
</evidence>
<dbReference type="PANTHER" id="PTHR11727:SF7">
    <property type="entry name" value="DIMETHYLADENOSINE TRANSFERASE-RELATED"/>
    <property type="match status" value="1"/>
</dbReference>
<dbReference type="InterPro" id="IPR011530">
    <property type="entry name" value="rRNA_adenine_dimethylase"/>
</dbReference>
<dbReference type="Gene3D" id="1.10.8.100">
    <property type="entry name" value="Ribosomal RNA adenine dimethylase-like, domain 2"/>
    <property type="match status" value="1"/>
</dbReference>
<keyword evidence="5 7" id="KW-0949">S-adenosyl-L-methionine</keyword>
<accession>A0AAU7CK69</accession>
<evidence type="ECO:0000256" key="2">
    <source>
        <dbReference type="ARBA" id="ARBA00022552"/>
    </source>
</evidence>
<dbReference type="Gene3D" id="3.40.50.150">
    <property type="entry name" value="Vaccinia Virus protein VP39"/>
    <property type="match status" value="1"/>
</dbReference>
<keyword evidence="6 7" id="KW-0694">RNA-binding</keyword>
<feature type="binding site" evidence="7 8">
    <location>
        <position position="77"/>
    </location>
    <ligand>
        <name>S-adenosyl-L-methionine</name>
        <dbReference type="ChEBI" id="CHEBI:59789"/>
    </ligand>
</feature>
<evidence type="ECO:0000256" key="1">
    <source>
        <dbReference type="ARBA" id="ARBA00022490"/>
    </source>
</evidence>
<name>A0AAU7CK69_9BACT</name>
<sequence length="345" mass="38060">MSSRRQTQSYLRNLFARRGVAPQHRYGQNFLIDLNIHELIVNAAEVGPDDVILEIGPGAGALTALMAERGAAVVAVEIDPAMARLTTEAVEGRLNVRVLNVDALANKHTMNSEVLDNVRAGLAVAPEKRLKLVANLPYNVATPLISNLLVHPELCPTLMVVTIQLELAQRICAGPEEKEYSALSVLVQSLAEVSIVRTLAPTVFWPRPKVESAVISIRPDPAKRALVHNLAWFHLVIRQIFLHRRKNLRRVLYSLWRDRWTKPEVDAFLEGLGLTGLVRAEAMNVEELLTLAQKLGELFNVNNVGALPETSESDAETEDVEEAADEEPDDDAEDLDSDDPSSEAL</sequence>
<feature type="binding site" evidence="7 8">
    <location>
        <position position="31"/>
    </location>
    <ligand>
        <name>S-adenosyl-L-methionine</name>
        <dbReference type="ChEBI" id="CHEBI:59789"/>
    </ligand>
</feature>
<feature type="binding site" evidence="7 8">
    <location>
        <position position="29"/>
    </location>
    <ligand>
        <name>S-adenosyl-L-methionine</name>
        <dbReference type="ChEBI" id="CHEBI:59789"/>
    </ligand>
</feature>
<feature type="binding site" evidence="7 8">
    <location>
        <position position="135"/>
    </location>
    <ligand>
        <name>S-adenosyl-L-methionine</name>
        <dbReference type="ChEBI" id="CHEBI:59789"/>
    </ligand>
</feature>
<proteinExistence type="inferred from homology"/>
<dbReference type="InterPro" id="IPR023165">
    <property type="entry name" value="rRNA_Ade_diMease-like_C"/>
</dbReference>
<organism evidence="11">
    <name type="scientific">Singulisphaera sp. Ch08</name>
    <dbReference type="NCBI Taxonomy" id="3120278"/>
    <lineage>
        <taxon>Bacteria</taxon>
        <taxon>Pseudomonadati</taxon>
        <taxon>Planctomycetota</taxon>
        <taxon>Planctomycetia</taxon>
        <taxon>Isosphaerales</taxon>
        <taxon>Isosphaeraceae</taxon>
        <taxon>Singulisphaera</taxon>
    </lineage>
</organism>
<keyword evidence="4 7" id="KW-0808">Transferase</keyword>
<comment type="function">
    <text evidence="7">Specifically dimethylates two adjacent adenosines (A1518 and A1519) in the loop of a conserved hairpin near the 3'-end of 16S rRNA in the 30S particle. May play a critical role in biogenesis of 30S subunits.</text>
</comment>
<dbReference type="PROSITE" id="PS01131">
    <property type="entry name" value="RRNA_A_DIMETH"/>
    <property type="match status" value="1"/>
</dbReference>
<dbReference type="PANTHER" id="PTHR11727">
    <property type="entry name" value="DIMETHYLADENOSINE TRANSFERASE"/>
    <property type="match status" value="1"/>
</dbReference>
<dbReference type="SUPFAM" id="SSF53335">
    <property type="entry name" value="S-adenosyl-L-methionine-dependent methyltransferases"/>
    <property type="match status" value="1"/>
</dbReference>
<dbReference type="InterPro" id="IPR020596">
    <property type="entry name" value="rRNA_Ade_Mease_Trfase_CS"/>
</dbReference>
<comment type="similarity">
    <text evidence="7">Belongs to the class I-like SAM-binding methyltransferase superfamily. rRNA adenine N(6)-methyltransferase family. RsmA subfamily.</text>
</comment>
<feature type="binding site" evidence="7 8">
    <location>
        <position position="56"/>
    </location>
    <ligand>
        <name>S-adenosyl-L-methionine</name>
        <dbReference type="ChEBI" id="CHEBI:59789"/>
    </ligand>
</feature>
<keyword evidence="2 7" id="KW-0698">rRNA processing</keyword>
<feature type="domain" description="Ribosomal RNA adenine methylase transferase N-terminal" evidence="10">
    <location>
        <begin position="36"/>
        <end position="221"/>
    </location>
</feature>
<dbReference type="NCBIfam" id="TIGR00755">
    <property type="entry name" value="ksgA"/>
    <property type="match status" value="1"/>
</dbReference>
<dbReference type="InterPro" id="IPR020598">
    <property type="entry name" value="rRNA_Ade_methylase_Trfase_N"/>
</dbReference>
<dbReference type="EC" id="2.1.1.182" evidence="7"/>
<evidence type="ECO:0000256" key="6">
    <source>
        <dbReference type="ARBA" id="ARBA00022884"/>
    </source>
</evidence>
<dbReference type="GO" id="GO:0003723">
    <property type="term" value="F:RNA binding"/>
    <property type="evidence" value="ECO:0007669"/>
    <property type="project" value="UniProtKB-UniRule"/>
</dbReference>
<gene>
    <name evidence="7 11" type="primary">rsmA</name>
    <name evidence="7" type="synonym">ksgA</name>
    <name evidence="11" type="ORF">V5E97_06405</name>
</gene>
<feature type="binding site" evidence="7 8">
    <location>
        <position position="102"/>
    </location>
    <ligand>
        <name>S-adenosyl-L-methionine</name>
        <dbReference type="ChEBI" id="CHEBI:59789"/>
    </ligand>
</feature>